<dbReference type="EMBL" id="CP081495">
    <property type="protein sequence ID" value="UYW00797.1"/>
    <property type="molecule type" value="Genomic_DNA"/>
</dbReference>
<dbReference type="Proteomes" id="UP001163328">
    <property type="component" value="Chromosome"/>
</dbReference>
<sequence>MFEQEGDLHNAFSTTDPYIATSYQSKSEQQHYKINSPALNLPALYHHRNFADYDWQITTESKIIDGFTCYKARGVIKNFNEQYNQHIEAWFCPAIALPYGPYIYAGLPGLIFEVYRLDGKELHWKLKAIEKNKTKSFAVPDAKKTIHYEVYDKLYDDAIQKIMRQ</sequence>
<reference evidence="1" key="1">
    <citation type="submission" date="2021-08" db="EMBL/GenBank/DDBJ databases">
        <title>Flavobacterium sp. strain CC-SYL302.</title>
        <authorList>
            <person name="Lin S.-Y."/>
            <person name="Lee T.-H."/>
            <person name="Young C.-C."/>
        </authorList>
    </citation>
    <scope>NUCLEOTIDE SEQUENCE</scope>
    <source>
        <strain evidence="1">CC-SYL302</strain>
    </source>
</reference>
<dbReference type="RefSeq" id="WP_264432910.1">
    <property type="nucleotide sequence ID" value="NZ_CP081495.1"/>
</dbReference>
<name>A0ABY6LXU2_9FLAO</name>
<proteinExistence type="predicted"/>
<protein>
    <submittedName>
        <fullName evidence="1">GLPGLI family protein</fullName>
    </submittedName>
</protein>
<dbReference type="InterPro" id="IPR005901">
    <property type="entry name" value="GLPGLI"/>
</dbReference>
<dbReference type="NCBIfam" id="TIGR01200">
    <property type="entry name" value="GLPGLI"/>
    <property type="match status" value="1"/>
</dbReference>
<dbReference type="Pfam" id="PF09697">
    <property type="entry name" value="Porph_ging"/>
    <property type="match status" value="1"/>
</dbReference>
<accession>A0ABY6LXU2</accession>
<evidence type="ECO:0000313" key="1">
    <source>
        <dbReference type="EMBL" id="UYW00797.1"/>
    </source>
</evidence>
<keyword evidence="2" id="KW-1185">Reference proteome</keyword>
<evidence type="ECO:0000313" key="2">
    <source>
        <dbReference type="Proteomes" id="UP001163328"/>
    </source>
</evidence>
<organism evidence="1 2">
    <name type="scientific">Flavobacterium agricola</name>
    <dbReference type="NCBI Taxonomy" id="2870839"/>
    <lineage>
        <taxon>Bacteria</taxon>
        <taxon>Pseudomonadati</taxon>
        <taxon>Bacteroidota</taxon>
        <taxon>Flavobacteriia</taxon>
        <taxon>Flavobacteriales</taxon>
        <taxon>Flavobacteriaceae</taxon>
        <taxon>Flavobacterium</taxon>
    </lineage>
</organism>
<gene>
    <name evidence="1" type="ORF">K5I29_09810</name>
</gene>